<dbReference type="EMBL" id="JAUSZT010000003">
    <property type="protein sequence ID" value="MDQ0996884.1"/>
    <property type="molecule type" value="Genomic_DNA"/>
</dbReference>
<keyword evidence="3" id="KW-1185">Reference proteome</keyword>
<sequence>MNKLTRSFTDAATDAVARAIATVHREGKREQELRESEHRARMAELETRLAAVAALEAQVTQRLETLKDGERGPIGEDGPEGPQGERGLPGEPGVAGERGEPGRDGVDGSAGERGPEGPQGERGLDGKDGERGLDGPQGEPGERGLPGERGPEGPAGKLPQVRDWSDAIHYESDVVAFGGSTYQAIRDTAKQPPHEDWICLASSGSNGADGRSFQVRGTWVDGTEYNELDVVAVNGASFVARRDNPGECPGADWQLIASQGKRGSQGERGLTGQKGERGEAGMPVVAIDVDDDGLLTLTNGDGSFVRCDLYPLLAKVRP</sequence>
<dbReference type="InterPro" id="IPR008160">
    <property type="entry name" value="Collagen"/>
</dbReference>
<feature type="compositionally biased region" description="Basic and acidic residues" evidence="1">
    <location>
        <begin position="97"/>
        <end position="106"/>
    </location>
</feature>
<dbReference type="Pfam" id="PF01391">
    <property type="entry name" value="Collagen"/>
    <property type="match status" value="1"/>
</dbReference>
<accession>A0ABU0S806</accession>
<feature type="region of interest" description="Disordered" evidence="1">
    <location>
        <begin position="61"/>
        <end position="160"/>
    </location>
</feature>
<evidence type="ECO:0000313" key="3">
    <source>
        <dbReference type="Proteomes" id="UP001237780"/>
    </source>
</evidence>
<feature type="region of interest" description="Disordered" evidence="1">
    <location>
        <begin position="259"/>
        <end position="281"/>
    </location>
</feature>
<feature type="compositionally biased region" description="Basic and acidic residues" evidence="1">
    <location>
        <begin position="64"/>
        <end position="74"/>
    </location>
</feature>
<protein>
    <recommendedName>
        <fullName evidence="4">Collagen-like protein</fullName>
    </recommendedName>
</protein>
<reference evidence="2 3" key="1">
    <citation type="submission" date="2023-07" db="EMBL/GenBank/DDBJ databases">
        <title>Comparative genomics of wheat-associated soil bacteria to identify genetic determinants of phenazine resistance.</title>
        <authorList>
            <person name="Mouncey N."/>
        </authorList>
    </citation>
    <scope>NUCLEOTIDE SEQUENCE [LARGE SCALE GENOMIC DNA]</scope>
    <source>
        <strain evidence="2 3">W4I11</strain>
    </source>
</reference>
<dbReference type="PANTHER" id="PTHR24023:SF1082">
    <property type="entry name" value="COLLAGEN TRIPLE HELIX REPEAT"/>
    <property type="match status" value="1"/>
</dbReference>
<dbReference type="Proteomes" id="UP001237780">
    <property type="component" value="Unassembled WGS sequence"/>
</dbReference>
<organism evidence="2 3">
    <name type="scientific">Phyllobacterium ifriqiyense</name>
    <dbReference type="NCBI Taxonomy" id="314238"/>
    <lineage>
        <taxon>Bacteria</taxon>
        <taxon>Pseudomonadati</taxon>
        <taxon>Pseudomonadota</taxon>
        <taxon>Alphaproteobacteria</taxon>
        <taxon>Hyphomicrobiales</taxon>
        <taxon>Phyllobacteriaceae</taxon>
        <taxon>Phyllobacterium</taxon>
    </lineage>
</organism>
<feature type="compositionally biased region" description="Basic and acidic residues" evidence="1">
    <location>
        <begin position="122"/>
        <end position="133"/>
    </location>
</feature>
<dbReference type="Gene3D" id="2.10.10.90">
    <property type="match status" value="1"/>
</dbReference>
<evidence type="ECO:0000256" key="1">
    <source>
        <dbReference type="SAM" id="MobiDB-lite"/>
    </source>
</evidence>
<name>A0ABU0S806_9HYPH</name>
<dbReference type="InterPro" id="IPR050149">
    <property type="entry name" value="Collagen_superfamily"/>
</dbReference>
<dbReference type="PANTHER" id="PTHR24023">
    <property type="entry name" value="COLLAGEN ALPHA"/>
    <property type="match status" value="1"/>
</dbReference>
<gene>
    <name evidence="2" type="ORF">QFZ34_002066</name>
</gene>
<evidence type="ECO:0008006" key="4">
    <source>
        <dbReference type="Google" id="ProtNLM"/>
    </source>
</evidence>
<evidence type="ECO:0000313" key="2">
    <source>
        <dbReference type="EMBL" id="MDQ0996884.1"/>
    </source>
</evidence>
<comment type="caution">
    <text evidence="2">The sequence shown here is derived from an EMBL/GenBank/DDBJ whole genome shotgun (WGS) entry which is preliminary data.</text>
</comment>
<proteinExistence type="predicted"/>
<dbReference type="RefSeq" id="WP_307280175.1">
    <property type="nucleotide sequence ID" value="NZ_JAUSZT010000003.1"/>
</dbReference>
<feature type="compositionally biased region" description="Basic and acidic residues" evidence="1">
    <location>
        <begin position="140"/>
        <end position="151"/>
    </location>
</feature>